<comment type="caution">
    <text evidence="2">The sequence shown here is derived from an EMBL/GenBank/DDBJ whole genome shotgun (WGS) entry which is preliminary data.</text>
</comment>
<keyword evidence="1" id="KW-1133">Transmembrane helix</keyword>
<keyword evidence="1" id="KW-0812">Transmembrane</keyword>
<name>A0A1F4UI30_UNCKA</name>
<evidence type="ECO:0000313" key="2">
    <source>
        <dbReference type="EMBL" id="OGC44635.1"/>
    </source>
</evidence>
<proteinExistence type="predicted"/>
<accession>A0A1F4UI30</accession>
<feature type="transmembrane region" description="Helical" evidence="1">
    <location>
        <begin position="12"/>
        <end position="36"/>
    </location>
</feature>
<gene>
    <name evidence="2" type="ORF">A2V54_00535</name>
</gene>
<reference evidence="2 3" key="1">
    <citation type="journal article" date="2016" name="Nat. Commun.">
        <title>Thousands of microbial genomes shed light on interconnected biogeochemical processes in an aquifer system.</title>
        <authorList>
            <person name="Anantharaman K."/>
            <person name="Brown C.T."/>
            <person name="Hug L.A."/>
            <person name="Sharon I."/>
            <person name="Castelle C.J."/>
            <person name="Probst A.J."/>
            <person name="Thomas B.C."/>
            <person name="Singh A."/>
            <person name="Wilkins M.J."/>
            <person name="Karaoz U."/>
            <person name="Brodie E.L."/>
            <person name="Williams K.H."/>
            <person name="Hubbard S.S."/>
            <person name="Banfield J.F."/>
        </authorList>
    </citation>
    <scope>NUCLEOTIDE SEQUENCE [LARGE SCALE GENOMIC DNA]</scope>
</reference>
<keyword evidence="1" id="KW-0472">Membrane</keyword>
<organism evidence="2 3">
    <name type="scientific">candidate division WWE3 bacterium RBG_19FT_COMBO_53_11</name>
    <dbReference type="NCBI Taxonomy" id="1802613"/>
    <lineage>
        <taxon>Bacteria</taxon>
        <taxon>Katanobacteria</taxon>
    </lineage>
</organism>
<protein>
    <submittedName>
        <fullName evidence="2">Uncharacterized protein</fullName>
    </submittedName>
</protein>
<evidence type="ECO:0000256" key="1">
    <source>
        <dbReference type="SAM" id="Phobius"/>
    </source>
</evidence>
<feature type="transmembrane region" description="Helical" evidence="1">
    <location>
        <begin position="56"/>
        <end position="83"/>
    </location>
</feature>
<dbReference type="EMBL" id="MEUW01000013">
    <property type="protein sequence ID" value="OGC44635.1"/>
    <property type="molecule type" value="Genomic_DNA"/>
</dbReference>
<evidence type="ECO:0000313" key="3">
    <source>
        <dbReference type="Proteomes" id="UP000176583"/>
    </source>
</evidence>
<sequence length="87" mass="9559">MKTEQEFAMSFAMLSALLLVVFGLLLFFGALIFAFINMFRGAGDLGNGNFRRWFSGHISAMLVMAIGGVLFFIGTIIAVVEIVSRVF</sequence>
<dbReference type="AlphaFoldDB" id="A0A1F4UI30"/>
<dbReference type="Proteomes" id="UP000176583">
    <property type="component" value="Unassembled WGS sequence"/>
</dbReference>